<reference evidence="1 2" key="1">
    <citation type="submission" date="2024-01" db="EMBL/GenBank/DDBJ databases">
        <title>Genome assemblies of Stephania.</title>
        <authorList>
            <person name="Yang L."/>
        </authorList>
    </citation>
    <scope>NUCLEOTIDE SEQUENCE [LARGE SCALE GENOMIC DNA]</scope>
    <source>
        <strain evidence="1">JXDWG</strain>
        <tissue evidence="1">Leaf</tissue>
    </source>
</reference>
<sequence>MVKAVGVHVLRLSRLVTSFLSNYLSIDRSGMAMARKELDRIKWDRGVPEEDEALQRLAEARA</sequence>
<protein>
    <submittedName>
        <fullName evidence="1">Uncharacterized protein</fullName>
    </submittedName>
</protein>
<evidence type="ECO:0000313" key="2">
    <source>
        <dbReference type="Proteomes" id="UP001419268"/>
    </source>
</evidence>
<dbReference type="Proteomes" id="UP001419268">
    <property type="component" value="Unassembled WGS sequence"/>
</dbReference>
<dbReference type="AlphaFoldDB" id="A0AAP0IC49"/>
<comment type="caution">
    <text evidence="1">The sequence shown here is derived from an EMBL/GenBank/DDBJ whole genome shotgun (WGS) entry which is preliminary data.</text>
</comment>
<keyword evidence="2" id="KW-1185">Reference proteome</keyword>
<name>A0AAP0IC49_9MAGN</name>
<accession>A0AAP0IC49</accession>
<dbReference type="EMBL" id="JBBNAG010000008">
    <property type="protein sequence ID" value="KAK9112654.1"/>
    <property type="molecule type" value="Genomic_DNA"/>
</dbReference>
<evidence type="ECO:0000313" key="1">
    <source>
        <dbReference type="EMBL" id="KAK9112654.1"/>
    </source>
</evidence>
<gene>
    <name evidence="1" type="ORF">Scep_020173</name>
</gene>
<proteinExistence type="predicted"/>
<organism evidence="1 2">
    <name type="scientific">Stephania cephalantha</name>
    <dbReference type="NCBI Taxonomy" id="152367"/>
    <lineage>
        <taxon>Eukaryota</taxon>
        <taxon>Viridiplantae</taxon>
        <taxon>Streptophyta</taxon>
        <taxon>Embryophyta</taxon>
        <taxon>Tracheophyta</taxon>
        <taxon>Spermatophyta</taxon>
        <taxon>Magnoliopsida</taxon>
        <taxon>Ranunculales</taxon>
        <taxon>Menispermaceae</taxon>
        <taxon>Menispermoideae</taxon>
        <taxon>Cissampelideae</taxon>
        <taxon>Stephania</taxon>
    </lineage>
</organism>